<comment type="similarity">
    <text evidence="2">Belongs to the DNA2/NAM7 helicase family. SDE3 subfamily.</text>
</comment>
<dbReference type="InParanoid" id="A0A409XCV8"/>
<keyword evidence="5" id="KW-0547">Nucleotide-binding</keyword>
<feature type="domain" description="C2H2-type" evidence="10">
    <location>
        <begin position="28"/>
        <end position="50"/>
    </location>
</feature>
<dbReference type="SUPFAM" id="SSF52540">
    <property type="entry name" value="P-loop containing nucleoside triphosphate hydrolases"/>
    <property type="match status" value="1"/>
</dbReference>
<evidence type="ECO:0000256" key="3">
    <source>
        <dbReference type="ARBA" id="ARBA00012552"/>
    </source>
</evidence>
<comment type="caution">
    <text evidence="11">The sequence shown here is derived from an EMBL/GenBank/DDBJ whole genome shotgun (WGS) entry which is preliminary data.</text>
</comment>
<evidence type="ECO:0000259" key="10">
    <source>
        <dbReference type="PROSITE" id="PS00028"/>
    </source>
</evidence>
<gene>
    <name evidence="11" type="ORF">CVT25_009924</name>
</gene>
<dbReference type="Gene3D" id="3.40.50.300">
    <property type="entry name" value="P-loop containing nucleotide triphosphate hydrolases"/>
    <property type="match status" value="2"/>
</dbReference>
<dbReference type="InterPro" id="IPR041679">
    <property type="entry name" value="DNA2/NAM7-like_C"/>
</dbReference>
<dbReference type="PROSITE" id="PS00028">
    <property type="entry name" value="ZINC_FINGER_C2H2_1"/>
    <property type="match status" value="1"/>
</dbReference>
<dbReference type="EC" id="3.6.4.13" evidence="3"/>
<dbReference type="SMART" id="SM00451">
    <property type="entry name" value="ZnF_U1"/>
    <property type="match status" value="2"/>
</dbReference>
<dbReference type="AlphaFoldDB" id="A0A409XCV8"/>
<accession>A0A409XCV8</accession>
<dbReference type="GO" id="GO:0032574">
    <property type="term" value="F:5'-3' RNA helicase activity"/>
    <property type="evidence" value="ECO:0007669"/>
    <property type="project" value="InterPro"/>
</dbReference>
<evidence type="ECO:0000256" key="9">
    <source>
        <dbReference type="ARBA" id="ARBA00023158"/>
    </source>
</evidence>
<keyword evidence="9" id="KW-0943">RNA-mediated gene silencing</keyword>
<dbReference type="InterPro" id="IPR049080">
    <property type="entry name" value="MOV-10-like_beta-barrel"/>
</dbReference>
<dbReference type="GO" id="GO:0016787">
    <property type="term" value="F:hydrolase activity"/>
    <property type="evidence" value="ECO:0007669"/>
    <property type="project" value="UniProtKB-KW"/>
</dbReference>
<evidence type="ECO:0000256" key="1">
    <source>
        <dbReference type="ARBA" id="ARBA00004496"/>
    </source>
</evidence>
<keyword evidence="7" id="KW-0347">Helicase</keyword>
<dbReference type="GO" id="GO:0005737">
    <property type="term" value="C:cytoplasm"/>
    <property type="evidence" value="ECO:0007669"/>
    <property type="project" value="UniProtKB-SubCell"/>
</dbReference>
<sequence>MAGNCPNVLAQGTCSDTNCTYSHTITTCDACNLVFVDDDAYQSHLTSTKHKSRVSGSSVVSHCSVCIANITGGEKGWDVHIKGKRHTSNVIIKGVSAETLPQAATTTTKNTFCDLCQSMVYNPHWNAHIKSDRHQSRESFTRYRSALEDAEADKNGVTIEGNFDFDFVDPATAQGGVHTYVSIITSAVHSRCVLSELRLASSQGTRTIIPVFSAVLQGTARSITSRSPLTVTITLRQGHIGRYEDRLEFIFEDTQLRKVFVIIRTLKAIVGYKADHEALRPRAPYVPRTRSAYKPITNVVEGIKPPALSAVKYVVRLPRADIPRQLQAMLAGSESTHRLMSNIKRIFMPNSLNSDTYGKHFKNLLWIEEYKMEQDLERYDILEATLAKYNSYYYLEVPGLAEKRPSVLVGDLILVQERGIRDGRWFQGHVHVSNVTSVIYLNILSHKATLYLFRRGLGIRDRQWFEGHVHVVRQSEVGLRFHGSFTQHPEGRRFHVRFKLNRIPSRRQHQAMDSAFTEDRVLFPHVSHIAPGPARRPASVGMKLINPLLSSNAPQLQAVASIVTLRSGSPPFIVFGPPGTGKTITIVEAILQVLEADPRARILACAPSNSAADLIASRLRVDRVNREDRKLNVNQLFRFYAASRFKNQVPDDLLPFTATLPDGHFTVPPMHKLQDYRVVVSTCVSASFSAGIGMARGHFTHIFIDEAGQATEPEAFVSIKTMADSNTNIILSGDPKQLGPIVRSAIARELGLEKSYLERLMDSEPYNLKNSYGKRYVAGVPLSSKYLSCRLIRRFLQTLSPNVVKLVKNFRSHDAILKFPNQTFHQNELQKCAQSSVINAYLDSSYLPSKKFPVVFHAVAGKDDREASSPSFFNIDEITQIKSYVQRLKSDRAFRTGIVYSFQFRVFQI</sequence>
<dbReference type="InterPro" id="IPR003604">
    <property type="entry name" value="Matrin/U1-like-C_Znf_C2H2"/>
</dbReference>
<evidence type="ECO:0000256" key="5">
    <source>
        <dbReference type="ARBA" id="ARBA00022741"/>
    </source>
</evidence>
<dbReference type="Pfam" id="PF13086">
    <property type="entry name" value="AAA_11"/>
    <property type="match status" value="2"/>
</dbReference>
<evidence type="ECO:0000256" key="8">
    <source>
        <dbReference type="ARBA" id="ARBA00022840"/>
    </source>
</evidence>
<keyword evidence="8" id="KW-0067">ATP-binding</keyword>
<evidence type="ECO:0000313" key="11">
    <source>
        <dbReference type="EMBL" id="PPQ88544.1"/>
    </source>
</evidence>
<dbReference type="InterPro" id="IPR041677">
    <property type="entry name" value="DNA2/NAM7_AAA_11"/>
</dbReference>
<evidence type="ECO:0000256" key="2">
    <source>
        <dbReference type="ARBA" id="ARBA00005601"/>
    </source>
</evidence>
<dbReference type="GO" id="GO:0005524">
    <property type="term" value="F:ATP binding"/>
    <property type="evidence" value="ECO:0007669"/>
    <property type="project" value="UniProtKB-KW"/>
</dbReference>
<protein>
    <recommendedName>
        <fullName evidence="3">RNA helicase</fullName>
        <ecNumber evidence="3">3.6.4.13</ecNumber>
    </recommendedName>
</protein>
<dbReference type="OrthoDB" id="6513042at2759"/>
<evidence type="ECO:0000256" key="6">
    <source>
        <dbReference type="ARBA" id="ARBA00022801"/>
    </source>
</evidence>
<dbReference type="InterPro" id="IPR036236">
    <property type="entry name" value="Znf_C2H2_sf"/>
</dbReference>
<comment type="subcellular location">
    <subcellularLocation>
        <location evidence="1">Cytoplasm</location>
    </subcellularLocation>
</comment>
<dbReference type="SUPFAM" id="SSF57667">
    <property type="entry name" value="beta-beta-alpha zinc fingers"/>
    <property type="match status" value="1"/>
</dbReference>
<dbReference type="PANTHER" id="PTHR45418">
    <property type="entry name" value="CANCER/TESTIS ANTIGEN 55"/>
    <property type="match status" value="1"/>
</dbReference>
<evidence type="ECO:0000256" key="4">
    <source>
        <dbReference type="ARBA" id="ARBA00022490"/>
    </source>
</evidence>
<dbReference type="Proteomes" id="UP000283269">
    <property type="component" value="Unassembled WGS sequence"/>
</dbReference>
<dbReference type="CDD" id="cd18038">
    <property type="entry name" value="DEXXQc_Helz-like"/>
    <property type="match status" value="1"/>
</dbReference>
<dbReference type="Pfam" id="PF21634">
    <property type="entry name" value="MOV-10_beta-barrel"/>
    <property type="match status" value="1"/>
</dbReference>
<dbReference type="InterPro" id="IPR027417">
    <property type="entry name" value="P-loop_NTPase"/>
</dbReference>
<dbReference type="InterPro" id="IPR026122">
    <property type="entry name" value="MOV-10/SDE3_DEXXQ/H-box"/>
</dbReference>
<keyword evidence="6" id="KW-0378">Hydrolase</keyword>
<evidence type="ECO:0000256" key="7">
    <source>
        <dbReference type="ARBA" id="ARBA00022806"/>
    </source>
</evidence>
<reference evidence="11 12" key="1">
    <citation type="journal article" date="2018" name="Evol. Lett.">
        <title>Horizontal gene cluster transfer increased hallucinogenic mushroom diversity.</title>
        <authorList>
            <person name="Reynolds H.T."/>
            <person name="Vijayakumar V."/>
            <person name="Gluck-Thaler E."/>
            <person name="Korotkin H.B."/>
            <person name="Matheny P.B."/>
            <person name="Slot J.C."/>
        </authorList>
    </citation>
    <scope>NUCLEOTIDE SEQUENCE [LARGE SCALE GENOMIC DNA]</scope>
    <source>
        <strain evidence="11 12">2631</strain>
    </source>
</reference>
<dbReference type="STRING" id="93625.A0A409XCV8"/>
<dbReference type="EMBL" id="NHYD01002059">
    <property type="protein sequence ID" value="PPQ88544.1"/>
    <property type="molecule type" value="Genomic_DNA"/>
</dbReference>
<keyword evidence="4" id="KW-0963">Cytoplasm</keyword>
<dbReference type="PANTHER" id="PTHR45418:SF1">
    <property type="entry name" value="CANCER_TESTIS ANTIGEN 55"/>
    <property type="match status" value="1"/>
</dbReference>
<proteinExistence type="inferred from homology"/>
<keyword evidence="12" id="KW-1185">Reference proteome</keyword>
<name>A0A409XCV8_PSICY</name>
<dbReference type="Pfam" id="PF13087">
    <property type="entry name" value="AAA_12"/>
    <property type="match status" value="1"/>
</dbReference>
<organism evidence="11 12">
    <name type="scientific">Psilocybe cyanescens</name>
    <dbReference type="NCBI Taxonomy" id="93625"/>
    <lineage>
        <taxon>Eukaryota</taxon>
        <taxon>Fungi</taxon>
        <taxon>Dikarya</taxon>
        <taxon>Basidiomycota</taxon>
        <taxon>Agaricomycotina</taxon>
        <taxon>Agaricomycetes</taxon>
        <taxon>Agaricomycetidae</taxon>
        <taxon>Agaricales</taxon>
        <taxon>Agaricineae</taxon>
        <taxon>Strophariaceae</taxon>
        <taxon>Psilocybe</taxon>
    </lineage>
</organism>
<dbReference type="GO" id="GO:0003723">
    <property type="term" value="F:RNA binding"/>
    <property type="evidence" value="ECO:0007669"/>
    <property type="project" value="InterPro"/>
</dbReference>
<dbReference type="InterPro" id="IPR013087">
    <property type="entry name" value="Znf_C2H2_type"/>
</dbReference>
<dbReference type="GO" id="GO:0031047">
    <property type="term" value="P:regulatory ncRNA-mediated gene silencing"/>
    <property type="evidence" value="ECO:0007669"/>
    <property type="project" value="UniProtKB-KW"/>
</dbReference>
<dbReference type="GO" id="GO:0008270">
    <property type="term" value="F:zinc ion binding"/>
    <property type="evidence" value="ECO:0007669"/>
    <property type="project" value="InterPro"/>
</dbReference>
<evidence type="ECO:0000313" key="12">
    <source>
        <dbReference type="Proteomes" id="UP000283269"/>
    </source>
</evidence>